<feature type="compositionally biased region" description="Low complexity" evidence="6">
    <location>
        <begin position="44"/>
        <end position="72"/>
    </location>
</feature>
<dbReference type="InterPro" id="IPR013766">
    <property type="entry name" value="Thioredoxin_domain"/>
</dbReference>
<dbReference type="InterPro" id="IPR000866">
    <property type="entry name" value="AhpC/TSA"/>
</dbReference>
<dbReference type="InterPro" id="IPR036249">
    <property type="entry name" value="Thioredoxin-like_sf"/>
</dbReference>
<keyword evidence="10" id="KW-1185">Reference proteome</keyword>
<feature type="region of interest" description="Disordered" evidence="6">
    <location>
        <begin position="36"/>
        <end position="88"/>
    </location>
</feature>
<evidence type="ECO:0000313" key="9">
    <source>
        <dbReference type="EMBL" id="MFC6396489.1"/>
    </source>
</evidence>
<reference evidence="10" key="1">
    <citation type="journal article" date="2019" name="Int. J. Syst. Evol. Microbiol.">
        <title>The Global Catalogue of Microorganisms (GCM) 10K type strain sequencing project: providing services to taxonomists for standard genome sequencing and annotation.</title>
        <authorList>
            <consortium name="The Broad Institute Genomics Platform"/>
            <consortium name="The Broad Institute Genome Sequencing Center for Infectious Disease"/>
            <person name="Wu L."/>
            <person name="Ma J."/>
        </authorList>
    </citation>
    <scope>NUCLEOTIDE SEQUENCE [LARGE SCALE GENOMIC DNA]</scope>
    <source>
        <strain evidence="10">CGMCC 1.15277</strain>
    </source>
</reference>
<dbReference type="SUPFAM" id="SSF52833">
    <property type="entry name" value="Thioredoxin-like"/>
    <property type="match status" value="1"/>
</dbReference>
<accession>A0ABW1X1Y0</accession>
<evidence type="ECO:0000256" key="5">
    <source>
        <dbReference type="ARBA" id="ARBA00023284"/>
    </source>
</evidence>
<dbReference type="PANTHER" id="PTHR42852">
    <property type="entry name" value="THIOL:DISULFIDE INTERCHANGE PROTEIN DSBE"/>
    <property type="match status" value="1"/>
</dbReference>
<evidence type="ECO:0000256" key="3">
    <source>
        <dbReference type="ARBA" id="ARBA00022968"/>
    </source>
</evidence>
<dbReference type="EMBL" id="JBHSUA010000009">
    <property type="protein sequence ID" value="MFC6396489.1"/>
    <property type="molecule type" value="Genomic_DNA"/>
</dbReference>
<dbReference type="InterPro" id="IPR050553">
    <property type="entry name" value="Thioredoxin_ResA/DsbE_sf"/>
</dbReference>
<protein>
    <submittedName>
        <fullName evidence="9">TlpA family protein disulfide reductase</fullName>
    </submittedName>
</protein>
<evidence type="ECO:0000313" key="10">
    <source>
        <dbReference type="Proteomes" id="UP001596266"/>
    </source>
</evidence>
<evidence type="ECO:0000256" key="2">
    <source>
        <dbReference type="ARBA" id="ARBA00022748"/>
    </source>
</evidence>
<keyword evidence="4" id="KW-1015">Disulfide bond</keyword>
<keyword evidence="3" id="KW-0735">Signal-anchor</keyword>
<evidence type="ECO:0000256" key="6">
    <source>
        <dbReference type="SAM" id="MobiDB-lite"/>
    </source>
</evidence>
<keyword evidence="3" id="KW-0812">Transmembrane</keyword>
<evidence type="ECO:0000256" key="4">
    <source>
        <dbReference type="ARBA" id="ARBA00023157"/>
    </source>
</evidence>
<evidence type="ECO:0000259" key="8">
    <source>
        <dbReference type="PROSITE" id="PS51352"/>
    </source>
</evidence>
<dbReference type="CDD" id="cd02966">
    <property type="entry name" value="TlpA_like_family"/>
    <property type="match status" value="1"/>
</dbReference>
<dbReference type="Proteomes" id="UP001596266">
    <property type="component" value="Unassembled WGS sequence"/>
</dbReference>
<organism evidence="9 10">
    <name type="scientific">Luteococcus sanguinis</name>
    <dbReference type="NCBI Taxonomy" id="174038"/>
    <lineage>
        <taxon>Bacteria</taxon>
        <taxon>Bacillati</taxon>
        <taxon>Actinomycetota</taxon>
        <taxon>Actinomycetes</taxon>
        <taxon>Propionibacteriales</taxon>
        <taxon>Propionibacteriaceae</taxon>
        <taxon>Luteococcus</taxon>
    </lineage>
</organism>
<feature type="signal peptide" evidence="7">
    <location>
        <begin position="1"/>
        <end position="27"/>
    </location>
</feature>
<keyword evidence="7" id="KW-0732">Signal</keyword>
<dbReference type="PANTHER" id="PTHR42852:SF6">
    <property type="entry name" value="THIOL:DISULFIDE INTERCHANGE PROTEIN DSBE"/>
    <property type="match status" value="1"/>
</dbReference>
<evidence type="ECO:0000256" key="1">
    <source>
        <dbReference type="ARBA" id="ARBA00004196"/>
    </source>
</evidence>
<feature type="domain" description="Thioredoxin" evidence="8">
    <location>
        <begin position="59"/>
        <end position="228"/>
    </location>
</feature>
<comment type="caution">
    <text evidence="9">The sequence shown here is derived from an EMBL/GenBank/DDBJ whole genome shotgun (WGS) entry which is preliminary data.</text>
</comment>
<name>A0ABW1X1Y0_9ACTN</name>
<evidence type="ECO:0000256" key="7">
    <source>
        <dbReference type="SAM" id="SignalP"/>
    </source>
</evidence>
<dbReference type="Gene3D" id="3.40.30.10">
    <property type="entry name" value="Glutaredoxin"/>
    <property type="match status" value="1"/>
</dbReference>
<dbReference type="PROSITE" id="PS51257">
    <property type="entry name" value="PROKAR_LIPOPROTEIN"/>
    <property type="match status" value="1"/>
</dbReference>
<keyword evidence="2" id="KW-0201">Cytochrome c-type biogenesis</keyword>
<feature type="chain" id="PRO_5046439554" evidence="7">
    <location>
        <begin position="28"/>
        <end position="228"/>
    </location>
</feature>
<sequence>MLRSRSCTGALLVAAVLALGGCAGGQADPAASSIPKITWGDGSTPTASAAPTTPVPTRTTALATATPLTAPPGVDACPSGGTDKRVQGGLPDDSYACLGDRSTKINVASLAQGKPVLVNLWASWCQPCINESTHLAAAHRAFGGSVNFYGIDVKDSEADARELLAASGVQYPQLVDPTGLSRIKLRAAALPMTIVLDSSGKVVYQESHEFTSGAEIGVLLQDTLGLVP</sequence>
<dbReference type="Pfam" id="PF00578">
    <property type="entry name" value="AhpC-TSA"/>
    <property type="match status" value="1"/>
</dbReference>
<dbReference type="RefSeq" id="WP_343884872.1">
    <property type="nucleotide sequence ID" value="NZ_BAAAKI010000004.1"/>
</dbReference>
<dbReference type="PROSITE" id="PS51352">
    <property type="entry name" value="THIOREDOXIN_2"/>
    <property type="match status" value="1"/>
</dbReference>
<gene>
    <name evidence="9" type="ORF">ACFP57_05730</name>
</gene>
<proteinExistence type="predicted"/>
<keyword evidence="5" id="KW-0676">Redox-active center</keyword>
<comment type="subcellular location">
    <subcellularLocation>
        <location evidence="1">Cell envelope</location>
    </subcellularLocation>
</comment>